<evidence type="ECO:0000256" key="1">
    <source>
        <dbReference type="ARBA" id="ARBA00023152"/>
    </source>
</evidence>
<comment type="caution">
    <text evidence="3">The sequence shown here is derived from an EMBL/GenBank/DDBJ whole genome shotgun (WGS) entry which is preliminary data.</text>
</comment>
<evidence type="ECO:0000313" key="3">
    <source>
        <dbReference type="EMBL" id="GAA5226625.1"/>
    </source>
</evidence>
<dbReference type="InterPro" id="IPR050275">
    <property type="entry name" value="PGM_Phosphatase"/>
</dbReference>
<name>A0ABP9TMG0_9MICC</name>
<protein>
    <recommendedName>
        <fullName evidence="5">Histidine phosphatase family protein</fullName>
    </recommendedName>
</protein>
<dbReference type="PROSITE" id="PS00175">
    <property type="entry name" value="PG_MUTASE"/>
    <property type="match status" value="1"/>
</dbReference>
<dbReference type="Gene3D" id="3.40.50.1240">
    <property type="entry name" value="Phosphoglycerate mutase-like"/>
    <property type="match status" value="1"/>
</dbReference>
<evidence type="ECO:0000313" key="4">
    <source>
        <dbReference type="Proteomes" id="UP001501257"/>
    </source>
</evidence>
<dbReference type="SMART" id="SM00855">
    <property type="entry name" value="PGAM"/>
    <property type="match status" value="1"/>
</dbReference>
<evidence type="ECO:0000256" key="2">
    <source>
        <dbReference type="ARBA" id="ARBA00023235"/>
    </source>
</evidence>
<keyword evidence="4" id="KW-1185">Reference proteome</keyword>
<sequence>MKISRQGTKEVYLARHGETGLNAGGYIRGRANPPLDEAGIAEARALAASLATKQPVAVISSPLQRAVQTASFIAQALEVTPTTDERFNDRD</sequence>
<dbReference type="EMBL" id="BAABLK010000022">
    <property type="protein sequence ID" value="GAA5226625.1"/>
    <property type="molecule type" value="Genomic_DNA"/>
</dbReference>
<dbReference type="PANTHER" id="PTHR48100:SF1">
    <property type="entry name" value="HISTIDINE PHOSPHATASE FAMILY PROTEIN-RELATED"/>
    <property type="match status" value="1"/>
</dbReference>
<dbReference type="InterPro" id="IPR013078">
    <property type="entry name" value="His_Pase_superF_clade-1"/>
</dbReference>
<gene>
    <name evidence="3" type="ORF">GCM10025778_11580</name>
</gene>
<keyword evidence="2" id="KW-0413">Isomerase</keyword>
<proteinExistence type="predicted"/>
<dbReference type="SUPFAM" id="SSF53254">
    <property type="entry name" value="Phosphoglycerate mutase-like"/>
    <property type="match status" value="1"/>
</dbReference>
<dbReference type="PANTHER" id="PTHR48100">
    <property type="entry name" value="BROAD-SPECIFICITY PHOSPHATASE YOR283W-RELATED"/>
    <property type="match status" value="1"/>
</dbReference>
<dbReference type="RefSeq" id="WP_210099673.1">
    <property type="nucleotide sequence ID" value="NZ_BAABLK010000022.1"/>
</dbReference>
<organism evidence="3 4">
    <name type="scientific">Paeniglutamicibacter antarcticus</name>
    <dbReference type="NCBI Taxonomy" id="494023"/>
    <lineage>
        <taxon>Bacteria</taxon>
        <taxon>Bacillati</taxon>
        <taxon>Actinomycetota</taxon>
        <taxon>Actinomycetes</taxon>
        <taxon>Micrococcales</taxon>
        <taxon>Micrococcaceae</taxon>
        <taxon>Paeniglutamicibacter</taxon>
    </lineage>
</organism>
<dbReference type="CDD" id="cd07067">
    <property type="entry name" value="HP_PGM_like"/>
    <property type="match status" value="1"/>
</dbReference>
<accession>A0ABP9TMG0</accession>
<dbReference type="Pfam" id="PF00300">
    <property type="entry name" value="His_Phos_1"/>
    <property type="match status" value="1"/>
</dbReference>
<keyword evidence="1" id="KW-0324">Glycolysis</keyword>
<dbReference type="InterPro" id="IPR001345">
    <property type="entry name" value="PG/BPGM_mutase_AS"/>
</dbReference>
<evidence type="ECO:0008006" key="5">
    <source>
        <dbReference type="Google" id="ProtNLM"/>
    </source>
</evidence>
<dbReference type="Proteomes" id="UP001501257">
    <property type="component" value="Unassembled WGS sequence"/>
</dbReference>
<dbReference type="InterPro" id="IPR029033">
    <property type="entry name" value="His_PPase_superfam"/>
</dbReference>
<reference evidence="4" key="1">
    <citation type="journal article" date="2019" name="Int. J. Syst. Evol. Microbiol.">
        <title>The Global Catalogue of Microorganisms (GCM) 10K type strain sequencing project: providing services to taxonomists for standard genome sequencing and annotation.</title>
        <authorList>
            <consortium name="The Broad Institute Genomics Platform"/>
            <consortium name="The Broad Institute Genome Sequencing Center for Infectious Disease"/>
            <person name="Wu L."/>
            <person name="Ma J."/>
        </authorList>
    </citation>
    <scope>NUCLEOTIDE SEQUENCE [LARGE SCALE GENOMIC DNA]</scope>
    <source>
        <strain evidence="4">JCM 18952</strain>
    </source>
</reference>